<protein>
    <recommendedName>
        <fullName evidence="2">Mso1 N-terminal domain-containing protein</fullName>
    </recommendedName>
</protein>
<proteinExistence type="predicted"/>
<feature type="domain" description="Mso1 N-terminal" evidence="2">
    <location>
        <begin position="26"/>
        <end position="67"/>
    </location>
</feature>
<accession>A0A7H9HXM4</accession>
<dbReference type="Proteomes" id="UP000510647">
    <property type="component" value="Chromosome 6"/>
</dbReference>
<feature type="compositionally biased region" description="Basic and acidic residues" evidence="1">
    <location>
        <begin position="101"/>
        <end position="112"/>
    </location>
</feature>
<reference evidence="3 4" key="1">
    <citation type="submission" date="2020-06" db="EMBL/GenBank/DDBJ databases">
        <title>The yeast mating-type switching endonuclease HO is a domesticated member of an unorthodox homing genetic element family.</title>
        <authorList>
            <person name="Coughlan A.Y."/>
            <person name="Lombardi L."/>
            <person name="Braun-Galleani S."/>
            <person name="Martos A.R."/>
            <person name="Galeote V."/>
            <person name="Bigey F."/>
            <person name="Dequin S."/>
            <person name="Byrne K.P."/>
            <person name="Wolfe K.H."/>
        </authorList>
    </citation>
    <scope>NUCLEOTIDE SEQUENCE [LARGE SCALE GENOMIC DNA]</scope>
    <source>
        <strain evidence="3 4">CBS2947</strain>
    </source>
</reference>
<dbReference type="Pfam" id="PF14475">
    <property type="entry name" value="Mso1_Sec1_bdg"/>
    <property type="match status" value="1"/>
</dbReference>
<evidence type="ECO:0000256" key="1">
    <source>
        <dbReference type="SAM" id="MobiDB-lite"/>
    </source>
</evidence>
<name>A0A7H9HXM4_9SACH</name>
<feature type="region of interest" description="Disordered" evidence="1">
    <location>
        <begin position="137"/>
        <end position="200"/>
    </location>
</feature>
<sequence length="200" mass="21834">MSATSSQNSGGLWNKFRTSTKSLSHSLSNLSVKTETDGDTITSTVVHKALVKFYKDQEPFTGFPGWLGHKDELPNEQKILKKQNHVSSNPISSGFHHLRKASSDLKKQHGSDRPAFAESEQHSSAGMSFHQIYMSQSTEMASEPIQSANPSQIGRNGGSTAELGAQQRSPSPAGVSSSSMMMRERLKRQNTRSSRNLGQG</sequence>
<dbReference type="AlphaFoldDB" id="A0A7H9HXM4"/>
<feature type="compositionally biased region" description="Polar residues" evidence="1">
    <location>
        <begin position="137"/>
        <end position="154"/>
    </location>
</feature>
<dbReference type="OrthoDB" id="4094515at2759"/>
<dbReference type="InterPro" id="IPR028095">
    <property type="entry name" value="Mso1_N_dom"/>
</dbReference>
<feature type="compositionally biased region" description="Polar residues" evidence="1">
    <location>
        <begin position="191"/>
        <end position="200"/>
    </location>
</feature>
<organism evidence="3 4">
    <name type="scientific">Torulaspora globosa</name>
    <dbReference type="NCBI Taxonomy" id="48254"/>
    <lineage>
        <taxon>Eukaryota</taxon>
        <taxon>Fungi</taxon>
        <taxon>Dikarya</taxon>
        <taxon>Ascomycota</taxon>
        <taxon>Saccharomycotina</taxon>
        <taxon>Saccharomycetes</taxon>
        <taxon>Saccharomycetales</taxon>
        <taxon>Saccharomycetaceae</taxon>
        <taxon>Torulaspora</taxon>
    </lineage>
</organism>
<dbReference type="EMBL" id="CP059272">
    <property type="protein sequence ID" value="QLQ81265.1"/>
    <property type="molecule type" value="Genomic_DNA"/>
</dbReference>
<evidence type="ECO:0000313" key="3">
    <source>
        <dbReference type="EMBL" id="QLQ81265.1"/>
    </source>
</evidence>
<keyword evidence="4" id="KW-1185">Reference proteome</keyword>
<evidence type="ECO:0000259" key="2">
    <source>
        <dbReference type="Pfam" id="PF14475"/>
    </source>
</evidence>
<gene>
    <name evidence="3" type="ORF">HG537_0F00260</name>
</gene>
<feature type="region of interest" description="Disordered" evidence="1">
    <location>
        <begin position="91"/>
        <end position="124"/>
    </location>
</feature>
<evidence type="ECO:0000313" key="4">
    <source>
        <dbReference type="Proteomes" id="UP000510647"/>
    </source>
</evidence>